<evidence type="ECO:0000259" key="1">
    <source>
        <dbReference type="Pfam" id="PF13087"/>
    </source>
</evidence>
<evidence type="ECO:0000313" key="3">
    <source>
        <dbReference type="Proteomes" id="UP000031668"/>
    </source>
</evidence>
<dbReference type="AlphaFoldDB" id="A0A0C2MFR8"/>
<dbReference type="PANTHER" id="PTHR10887:SF364">
    <property type="entry name" value="REGULATOR OF NONSENSE TRANSCRIPTS 1"/>
    <property type="match status" value="1"/>
</dbReference>
<dbReference type="InterPro" id="IPR047187">
    <property type="entry name" value="SF1_C_Upf1"/>
</dbReference>
<protein>
    <submittedName>
        <fullName evidence="2">Regulator of nonsense transcripts 1</fullName>
    </submittedName>
</protein>
<dbReference type="Pfam" id="PF13087">
    <property type="entry name" value="AAA_12"/>
    <property type="match status" value="1"/>
</dbReference>
<dbReference type="InterPro" id="IPR045055">
    <property type="entry name" value="DNA2/NAM7-like"/>
</dbReference>
<dbReference type="GO" id="GO:0005737">
    <property type="term" value="C:cytoplasm"/>
    <property type="evidence" value="ECO:0007669"/>
    <property type="project" value="TreeGrafter"/>
</dbReference>
<dbReference type="GO" id="GO:0000184">
    <property type="term" value="P:nuclear-transcribed mRNA catabolic process, nonsense-mediated decay"/>
    <property type="evidence" value="ECO:0007669"/>
    <property type="project" value="TreeGrafter"/>
</dbReference>
<evidence type="ECO:0000313" key="2">
    <source>
        <dbReference type="EMBL" id="KII63209.1"/>
    </source>
</evidence>
<dbReference type="InterPro" id="IPR027417">
    <property type="entry name" value="P-loop_NTPase"/>
</dbReference>
<keyword evidence="3" id="KW-1185">Reference proteome</keyword>
<dbReference type="CDD" id="cd18808">
    <property type="entry name" value="SF1_C_Upf1"/>
    <property type="match status" value="1"/>
</dbReference>
<comment type="caution">
    <text evidence="2">The sequence shown here is derived from an EMBL/GenBank/DDBJ whole genome shotgun (WGS) entry which is preliminary data.</text>
</comment>
<sequence>MTEERTDQNLSFKWPVVEKPTLFYCEYGLEQVSLPGTSYFNLKEVEAVKMFVNNLIESGVKGSQIGVITPYDAQRLKIFDFIMQNNSVGGSPYSEIEVANVHPFQGREKDYIIISCVRSNHNNSIGFLRDPRLLNVAITRAR</sequence>
<accession>A0A0C2MFR8</accession>
<name>A0A0C2MFR8_THEKT</name>
<reference evidence="2 3" key="1">
    <citation type="journal article" date="2014" name="Genome Biol. Evol.">
        <title>The genome of the myxosporean Thelohanellus kitauei shows adaptations to nutrient acquisition within its fish host.</title>
        <authorList>
            <person name="Yang Y."/>
            <person name="Xiong J."/>
            <person name="Zhou Z."/>
            <person name="Huo F."/>
            <person name="Miao W."/>
            <person name="Ran C."/>
            <person name="Liu Y."/>
            <person name="Zhang J."/>
            <person name="Feng J."/>
            <person name="Wang M."/>
            <person name="Wang M."/>
            <person name="Wang L."/>
            <person name="Yao B."/>
        </authorList>
    </citation>
    <scope>NUCLEOTIDE SEQUENCE [LARGE SCALE GENOMIC DNA]</scope>
    <source>
        <strain evidence="2">Wuqing</strain>
    </source>
</reference>
<feature type="domain" description="DNA2/NAM7 helicase-like C-terminal" evidence="1">
    <location>
        <begin position="10"/>
        <end position="142"/>
    </location>
</feature>
<gene>
    <name evidence="2" type="ORF">RF11_07890</name>
</gene>
<dbReference type="SUPFAM" id="SSF52540">
    <property type="entry name" value="P-loop containing nucleoside triphosphate hydrolases"/>
    <property type="match status" value="1"/>
</dbReference>
<dbReference type="Gene3D" id="3.40.50.300">
    <property type="entry name" value="P-loop containing nucleotide triphosphate hydrolases"/>
    <property type="match status" value="1"/>
</dbReference>
<dbReference type="InterPro" id="IPR041679">
    <property type="entry name" value="DNA2/NAM7-like_C"/>
</dbReference>
<proteinExistence type="predicted"/>
<dbReference type="GO" id="GO:0003724">
    <property type="term" value="F:RNA helicase activity"/>
    <property type="evidence" value="ECO:0007669"/>
    <property type="project" value="TreeGrafter"/>
</dbReference>
<dbReference type="PANTHER" id="PTHR10887">
    <property type="entry name" value="DNA2/NAM7 HELICASE FAMILY"/>
    <property type="match status" value="1"/>
</dbReference>
<dbReference type="EMBL" id="JWZT01004760">
    <property type="protein sequence ID" value="KII63209.1"/>
    <property type="molecule type" value="Genomic_DNA"/>
</dbReference>
<organism evidence="2 3">
    <name type="scientific">Thelohanellus kitauei</name>
    <name type="common">Myxosporean</name>
    <dbReference type="NCBI Taxonomy" id="669202"/>
    <lineage>
        <taxon>Eukaryota</taxon>
        <taxon>Metazoa</taxon>
        <taxon>Cnidaria</taxon>
        <taxon>Myxozoa</taxon>
        <taxon>Myxosporea</taxon>
        <taxon>Bivalvulida</taxon>
        <taxon>Platysporina</taxon>
        <taxon>Myxobolidae</taxon>
        <taxon>Thelohanellus</taxon>
    </lineage>
</organism>
<dbReference type="OrthoDB" id="2285229at2759"/>
<dbReference type="Proteomes" id="UP000031668">
    <property type="component" value="Unassembled WGS sequence"/>
</dbReference>